<sequence length="93" mass="10315">MRLCSYAALCALCPRASSPPVGCLVLSLRRHDYNASSGYHSSYPSQCLLLEMSSIYLGHSVHIILPQERTQRVGSNSQLNNTVTQHETHRTIS</sequence>
<proteinExistence type="predicted"/>
<keyword evidence="3" id="KW-1185">Reference proteome</keyword>
<feature type="region of interest" description="Disordered" evidence="1">
    <location>
        <begin position="74"/>
        <end position="93"/>
    </location>
</feature>
<gene>
    <name evidence="2" type="ORF">K460DRAFT_83034</name>
</gene>
<evidence type="ECO:0000256" key="1">
    <source>
        <dbReference type="SAM" id="MobiDB-lite"/>
    </source>
</evidence>
<name>A0A9P4GNZ8_9PLEO</name>
<dbReference type="GeneID" id="63855983"/>
<accession>A0A9P4GNZ8</accession>
<organism evidence="2 3">
    <name type="scientific">Cucurbitaria berberidis CBS 394.84</name>
    <dbReference type="NCBI Taxonomy" id="1168544"/>
    <lineage>
        <taxon>Eukaryota</taxon>
        <taxon>Fungi</taxon>
        <taxon>Dikarya</taxon>
        <taxon>Ascomycota</taxon>
        <taxon>Pezizomycotina</taxon>
        <taxon>Dothideomycetes</taxon>
        <taxon>Pleosporomycetidae</taxon>
        <taxon>Pleosporales</taxon>
        <taxon>Pleosporineae</taxon>
        <taxon>Cucurbitariaceae</taxon>
        <taxon>Cucurbitaria</taxon>
    </lineage>
</organism>
<dbReference type="AlphaFoldDB" id="A0A9P4GNZ8"/>
<evidence type="ECO:0000313" key="2">
    <source>
        <dbReference type="EMBL" id="KAF1848939.1"/>
    </source>
</evidence>
<protein>
    <submittedName>
        <fullName evidence="2">Uncharacterized protein</fullName>
    </submittedName>
</protein>
<comment type="caution">
    <text evidence="2">The sequence shown here is derived from an EMBL/GenBank/DDBJ whole genome shotgun (WGS) entry which is preliminary data.</text>
</comment>
<dbReference type="Proteomes" id="UP000800039">
    <property type="component" value="Unassembled WGS sequence"/>
</dbReference>
<reference evidence="2" key="1">
    <citation type="submission" date="2020-01" db="EMBL/GenBank/DDBJ databases">
        <authorList>
            <consortium name="DOE Joint Genome Institute"/>
            <person name="Haridas S."/>
            <person name="Albert R."/>
            <person name="Binder M."/>
            <person name="Bloem J."/>
            <person name="Labutti K."/>
            <person name="Salamov A."/>
            <person name="Andreopoulos B."/>
            <person name="Baker S.E."/>
            <person name="Barry K."/>
            <person name="Bills G."/>
            <person name="Bluhm B.H."/>
            <person name="Cannon C."/>
            <person name="Castanera R."/>
            <person name="Culley D.E."/>
            <person name="Daum C."/>
            <person name="Ezra D."/>
            <person name="Gonzalez J.B."/>
            <person name="Henrissat B."/>
            <person name="Kuo A."/>
            <person name="Liang C."/>
            <person name="Lipzen A."/>
            <person name="Lutzoni F."/>
            <person name="Magnuson J."/>
            <person name="Mondo S."/>
            <person name="Nolan M."/>
            <person name="Ohm R."/>
            <person name="Pangilinan J."/>
            <person name="Park H.-J."/>
            <person name="Ramirez L."/>
            <person name="Alfaro M."/>
            <person name="Sun H."/>
            <person name="Tritt A."/>
            <person name="Yoshinaga Y."/>
            <person name="Zwiers L.-H."/>
            <person name="Turgeon B.G."/>
            <person name="Goodwin S.B."/>
            <person name="Spatafora J.W."/>
            <person name="Crous P.W."/>
            <person name="Grigoriev I.V."/>
        </authorList>
    </citation>
    <scope>NUCLEOTIDE SEQUENCE</scope>
    <source>
        <strain evidence="2">CBS 394.84</strain>
    </source>
</reference>
<dbReference type="RefSeq" id="XP_040791502.1">
    <property type="nucleotide sequence ID" value="XM_040938726.1"/>
</dbReference>
<dbReference type="EMBL" id="ML976615">
    <property type="protein sequence ID" value="KAF1848939.1"/>
    <property type="molecule type" value="Genomic_DNA"/>
</dbReference>
<evidence type="ECO:0000313" key="3">
    <source>
        <dbReference type="Proteomes" id="UP000800039"/>
    </source>
</evidence>
<feature type="compositionally biased region" description="Polar residues" evidence="1">
    <location>
        <begin position="74"/>
        <end position="85"/>
    </location>
</feature>